<feature type="domain" description="Soluble ligand binding" evidence="3">
    <location>
        <begin position="557"/>
        <end position="592"/>
    </location>
</feature>
<comment type="caution">
    <text evidence="4">The sequence shown here is derived from an EMBL/GenBank/DDBJ whole genome shotgun (WGS) entry which is preliminary data.</text>
</comment>
<dbReference type="AlphaFoldDB" id="A0A855X134"/>
<gene>
    <name evidence="4" type="ORF">C3F09_08945</name>
</gene>
<feature type="domain" description="Soluble ligand binding" evidence="3">
    <location>
        <begin position="207"/>
        <end position="253"/>
    </location>
</feature>
<accession>A0A855X134</accession>
<evidence type="ECO:0000256" key="1">
    <source>
        <dbReference type="ARBA" id="ARBA00022729"/>
    </source>
</evidence>
<dbReference type="Proteomes" id="UP000250918">
    <property type="component" value="Unassembled WGS sequence"/>
</dbReference>
<name>A0A855X134_9BACT</name>
<evidence type="ECO:0008006" key="6">
    <source>
        <dbReference type="Google" id="ProtNLM"/>
    </source>
</evidence>
<evidence type="ECO:0000259" key="3">
    <source>
        <dbReference type="Pfam" id="PF10531"/>
    </source>
</evidence>
<dbReference type="PANTHER" id="PTHR33619:SF3">
    <property type="entry name" value="POLYSACCHARIDE EXPORT PROTEIN GFCE-RELATED"/>
    <property type="match status" value="1"/>
</dbReference>
<feature type="domain" description="Soluble ligand binding" evidence="3">
    <location>
        <begin position="378"/>
        <end position="404"/>
    </location>
</feature>
<protein>
    <recommendedName>
        <fullName evidence="6">Polysaccharide export protein</fullName>
    </recommendedName>
</protein>
<dbReference type="Pfam" id="PF02563">
    <property type="entry name" value="Poly_export"/>
    <property type="match status" value="1"/>
</dbReference>
<feature type="domain" description="Polysaccharide export protein N-terminal" evidence="2">
    <location>
        <begin position="126"/>
        <end position="199"/>
    </location>
</feature>
<dbReference type="GO" id="GO:0015159">
    <property type="term" value="F:polysaccharide transmembrane transporter activity"/>
    <property type="evidence" value="ECO:0007669"/>
    <property type="project" value="InterPro"/>
</dbReference>
<dbReference type="InterPro" id="IPR003715">
    <property type="entry name" value="Poly_export_N"/>
</dbReference>
<dbReference type="Gene3D" id="3.10.560.10">
    <property type="entry name" value="Outer membrane lipoprotein wza domain like"/>
    <property type="match status" value="6"/>
</dbReference>
<organism evidence="4 5">
    <name type="scientific">candidate division GN15 bacterium</name>
    <dbReference type="NCBI Taxonomy" id="2072418"/>
    <lineage>
        <taxon>Bacteria</taxon>
        <taxon>candidate division GN15</taxon>
    </lineage>
</organism>
<dbReference type="InterPro" id="IPR049712">
    <property type="entry name" value="Poly_export"/>
</dbReference>
<evidence type="ECO:0000259" key="2">
    <source>
        <dbReference type="Pfam" id="PF02563"/>
    </source>
</evidence>
<proteinExistence type="predicted"/>
<evidence type="ECO:0000313" key="5">
    <source>
        <dbReference type="Proteomes" id="UP000250918"/>
    </source>
</evidence>
<dbReference type="InterPro" id="IPR019554">
    <property type="entry name" value="Soluble_ligand-bd"/>
</dbReference>
<dbReference type="PANTHER" id="PTHR33619">
    <property type="entry name" value="POLYSACCHARIDE EXPORT PROTEIN GFCE-RELATED"/>
    <property type="match status" value="1"/>
</dbReference>
<sequence length="782" mass="86307">MRKLFLLIVLIIILVSLSWFHRTNAQDLTQLSDRQKAEMFRTFSATKAGASGTQTYRTPDIYDSTGRPLSTLVPNDGRSGDIVAVDTSTSNTMIAAEMPEFEQLRPFGQDLFGGPREAAPPDDIASSSDYILGPGDNIIISLWGRVEQEYNLTVDREGKVFIPKLGEVNVWGKRVDEFKSYARKKFSAVYSDFDMNVSLGKIRSIRIYLTGEVNRPGAYTVTSLTSLFNALYLAGGPNANGSMRAIRLMRGGKAVATLDLYAFLLAGDNTADIRLESGDAIFVPVAGARVAIRGQIHRPAIYELLGAETGADLLKLSGNATPQAHLDRVLLERVSDRGEWQVQDLNLNPDSAARISPTVLKDGDRLTVYSMFDAKTNVVFVSGMIKHPGCYERTDSTRVRDLLSRGQLQDYDVYYNRADLFRRHTDYRVEVIPINVGAVLAGDSANNIMLQDRDSLHVYSVKDVERDKYVYIGGEVARPGSYPLYDRMTAADLIFLSGSFTRGASRLQGELAHTDSLGQVTIDYIDLSDSTSTRIALREDDRLYVRTIPEWQLHRTVKVEGEVQFPGEYVLARRNETLGDLLQRCGGFTSNAFPPGAVFERRSIGRSLARLQIPKILENSRELVEDSAGHLEGTVLMTYDSSMVNRIVIDLKKGNNGRYAAGDLVLEPGDRVFVPPIPTGISVMGAVGATGTIKFTEHKKVKYYVQQAGDFTPRADKKGIRLIKANGAVLAGNEVLGRQAELGDIIVVPSKIDKERDWFKTMSTALAATTSLVTTVLLIDKL</sequence>
<reference evidence="4 5" key="1">
    <citation type="journal article" date="2018" name="ISME J.">
        <title>A methanotrophic archaeon couples anaerobic oxidation of methane to Fe(III) reduction.</title>
        <authorList>
            <person name="Cai C."/>
            <person name="Leu A.O."/>
            <person name="Xie G.J."/>
            <person name="Guo J."/>
            <person name="Feng Y."/>
            <person name="Zhao J.X."/>
            <person name="Tyson G.W."/>
            <person name="Yuan Z."/>
            <person name="Hu S."/>
        </authorList>
    </citation>
    <scope>NUCLEOTIDE SEQUENCE [LARGE SCALE GENOMIC DNA]</scope>
    <source>
        <strain evidence="4">FeB_12</strain>
    </source>
</reference>
<evidence type="ECO:0000313" key="4">
    <source>
        <dbReference type="EMBL" id="PWB70565.1"/>
    </source>
</evidence>
<keyword evidence="1" id="KW-0732">Signal</keyword>
<dbReference type="EMBL" id="PQAP01000141">
    <property type="protein sequence ID" value="PWB70565.1"/>
    <property type="molecule type" value="Genomic_DNA"/>
</dbReference>
<feature type="domain" description="Soluble ligand binding" evidence="3">
    <location>
        <begin position="469"/>
        <end position="506"/>
    </location>
</feature>
<dbReference type="Pfam" id="PF10531">
    <property type="entry name" value="SLBB"/>
    <property type="match status" value="4"/>
</dbReference>